<dbReference type="EMBL" id="CANTUO010000002">
    <property type="protein sequence ID" value="CAI5757879.1"/>
    <property type="molecule type" value="Genomic_DNA"/>
</dbReference>
<evidence type="ECO:0000259" key="9">
    <source>
        <dbReference type="Pfam" id="PF02637"/>
    </source>
</evidence>
<evidence type="ECO:0000256" key="3">
    <source>
        <dbReference type="ARBA" id="ARBA00022741"/>
    </source>
</evidence>
<sequence length="452" mass="52052">MKYNPKYIFKCGLEIHTQLKTKYKLFSLSQTSFGDSPNTNVSFFDLGLPGTQPKLNTEALYLGLIASKILNCQIQPYSTFDRKHYFYPDQPLGYQITQFYHPLSKNGYLKLNEKFDGVDKTINIQQIQLEQDTGKKYNDKTIDYNRNGIPLIEVITDPDFENIDQVQSFVKKYQTLVTHMSVCAGTMETGAIRVDANISVNDNSRVEIKNLGSSGEIVDALKYEYNRQIEALENGRSIIQETRNWNGKTTESSRSKEDAVDYRYVPDSELPVIRIDESMSEDIGKELPELPDDILTRLTKSLELKYAKFLLNTPELLQYYDEFNHSDKNKWIFQELLGQFSKLDKQFDSNIIPPKTLQEIINLNCPLSEKRNVVREMILNPRPLSEIYKQDSPNINIDQLCNDIINKNQHLVAKLQIQPSVLQSLIGQAMKQTRGKIHANIIKGKFIELLKL</sequence>
<dbReference type="OrthoDB" id="1722066at2759"/>
<keyword evidence="4 8" id="KW-0067">ATP-binding</keyword>
<accession>A0A9W4TVX6</accession>
<dbReference type="InterPro" id="IPR023168">
    <property type="entry name" value="GatB_Yqey_C_2"/>
</dbReference>
<dbReference type="Pfam" id="PF02934">
    <property type="entry name" value="GatB_N"/>
    <property type="match status" value="1"/>
</dbReference>
<evidence type="ECO:0000313" key="11">
    <source>
        <dbReference type="EMBL" id="CAI5757879.1"/>
    </source>
</evidence>
<dbReference type="Proteomes" id="UP001152885">
    <property type="component" value="Unassembled WGS sequence"/>
</dbReference>
<comment type="caution">
    <text evidence="11">The sequence shown here is derived from an EMBL/GenBank/DDBJ whole genome shotgun (WGS) entry which is preliminary data.</text>
</comment>
<dbReference type="InterPro" id="IPR003789">
    <property type="entry name" value="Asn/Gln_tRNA_amidoTrase-B-like"/>
</dbReference>
<dbReference type="EC" id="6.3.5.-" evidence="8"/>
<evidence type="ECO:0000256" key="2">
    <source>
        <dbReference type="ARBA" id="ARBA00022598"/>
    </source>
</evidence>
<dbReference type="GO" id="GO:0030956">
    <property type="term" value="C:glutamyl-tRNA(Gln) amidotransferase complex"/>
    <property type="evidence" value="ECO:0007669"/>
    <property type="project" value="UniProtKB-UniRule"/>
</dbReference>
<dbReference type="NCBIfam" id="NF004012">
    <property type="entry name" value="PRK05477.1-2"/>
    <property type="match status" value="1"/>
</dbReference>
<evidence type="ECO:0000256" key="1">
    <source>
        <dbReference type="ARBA" id="ARBA00005306"/>
    </source>
</evidence>
<dbReference type="GO" id="GO:0050567">
    <property type="term" value="F:glutaminyl-tRNA synthase (glutamine-hydrolyzing) activity"/>
    <property type="evidence" value="ECO:0007669"/>
    <property type="project" value="UniProtKB-UniRule"/>
</dbReference>
<evidence type="ECO:0000256" key="4">
    <source>
        <dbReference type="ARBA" id="ARBA00022840"/>
    </source>
</evidence>
<evidence type="ECO:0000256" key="7">
    <source>
        <dbReference type="ARBA" id="ARBA00047913"/>
    </source>
</evidence>
<comment type="subunit">
    <text evidence="8">Subunit of the heterotrimeric GatFAB amidotransferase (AdT) complex, composed of A, B and F subunits.</text>
</comment>
<dbReference type="InterPro" id="IPR017959">
    <property type="entry name" value="Asn/Gln-tRNA_amidoTrfase_suB/E"/>
</dbReference>
<dbReference type="SUPFAM" id="SSF55931">
    <property type="entry name" value="Glutamine synthetase/guanido kinase"/>
    <property type="match status" value="1"/>
</dbReference>
<comment type="catalytic activity">
    <reaction evidence="7 8">
        <text>L-glutamyl-tRNA(Gln) + L-glutamine + ATP + H2O = L-glutaminyl-tRNA(Gln) + L-glutamate + ADP + phosphate + H(+)</text>
        <dbReference type="Rhea" id="RHEA:17521"/>
        <dbReference type="Rhea" id="RHEA-COMP:9681"/>
        <dbReference type="Rhea" id="RHEA-COMP:9684"/>
        <dbReference type="ChEBI" id="CHEBI:15377"/>
        <dbReference type="ChEBI" id="CHEBI:15378"/>
        <dbReference type="ChEBI" id="CHEBI:29985"/>
        <dbReference type="ChEBI" id="CHEBI:30616"/>
        <dbReference type="ChEBI" id="CHEBI:43474"/>
        <dbReference type="ChEBI" id="CHEBI:58359"/>
        <dbReference type="ChEBI" id="CHEBI:78520"/>
        <dbReference type="ChEBI" id="CHEBI:78521"/>
        <dbReference type="ChEBI" id="CHEBI:456216"/>
    </reaction>
</comment>
<dbReference type="Gene3D" id="1.10.10.410">
    <property type="match status" value="1"/>
</dbReference>
<evidence type="ECO:0000256" key="8">
    <source>
        <dbReference type="HAMAP-Rule" id="MF_03147"/>
    </source>
</evidence>
<dbReference type="InterPro" id="IPR006075">
    <property type="entry name" value="Asn/Gln-tRNA_Trfase_suB/E_cat"/>
</dbReference>
<dbReference type="GO" id="GO:0005524">
    <property type="term" value="F:ATP binding"/>
    <property type="evidence" value="ECO:0007669"/>
    <property type="project" value="UniProtKB-KW"/>
</dbReference>
<evidence type="ECO:0000256" key="6">
    <source>
        <dbReference type="ARBA" id="ARBA00023128"/>
    </source>
</evidence>
<dbReference type="InterPro" id="IPR004413">
    <property type="entry name" value="GatB"/>
</dbReference>
<dbReference type="PANTHER" id="PTHR11659">
    <property type="entry name" value="GLUTAMYL-TRNA GLN AMIDOTRANSFERASE SUBUNIT B MITOCHONDRIAL AND PROKARYOTIC PET112-RELATED"/>
    <property type="match status" value="1"/>
</dbReference>
<evidence type="ECO:0000256" key="5">
    <source>
        <dbReference type="ARBA" id="ARBA00022917"/>
    </source>
</evidence>
<feature type="domain" description="Asn/Gln amidotransferase" evidence="9">
    <location>
        <begin position="329"/>
        <end position="447"/>
    </location>
</feature>
<keyword evidence="3 8" id="KW-0547">Nucleotide-binding</keyword>
<protein>
    <recommendedName>
        <fullName evidence="8">Glutamyl-tRNA(Gln) amidotransferase subunit B, mitochondrial</fullName>
        <shortName evidence="8">Glu-AdT subunit B</shortName>
        <ecNumber evidence="8">6.3.5.-</ecNumber>
    </recommendedName>
</protein>
<evidence type="ECO:0000313" key="12">
    <source>
        <dbReference type="Proteomes" id="UP001152885"/>
    </source>
</evidence>
<keyword evidence="12" id="KW-1185">Reference proteome</keyword>
<gene>
    <name evidence="8" type="primary">PET112</name>
    <name evidence="11" type="ORF">CANVERA_P2391</name>
</gene>
<dbReference type="NCBIfam" id="TIGR00133">
    <property type="entry name" value="gatB"/>
    <property type="match status" value="1"/>
</dbReference>
<dbReference type="Pfam" id="PF02637">
    <property type="entry name" value="GatB_Yqey"/>
    <property type="match status" value="1"/>
</dbReference>
<dbReference type="InterPro" id="IPR014746">
    <property type="entry name" value="Gln_synth/guanido_kin_cat_dom"/>
</dbReference>
<keyword evidence="2 8" id="KW-0436">Ligase</keyword>
<organism evidence="11 12">
    <name type="scientific">Candida verbasci</name>
    <dbReference type="NCBI Taxonomy" id="1227364"/>
    <lineage>
        <taxon>Eukaryota</taxon>
        <taxon>Fungi</taxon>
        <taxon>Dikarya</taxon>
        <taxon>Ascomycota</taxon>
        <taxon>Saccharomycotina</taxon>
        <taxon>Pichiomycetes</taxon>
        <taxon>Debaryomycetaceae</taxon>
        <taxon>Candida/Lodderomyces clade</taxon>
        <taxon>Candida</taxon>
    </lineage>
</organism>
<evidence type="ECO:0000259" key="10">
    <source>
        <dbReference type="Pfam" id="PF02934"/>
    </source>
</evidence>
<keyword evidence="5 8" id="KW-0648">Protein biosynthesis</keyword>
<proteinExistence type="inferred from homology"/>
<dbReference type="GO" id="GO:0005739">
    <property type="term" value="C:mitochondrion"/>
    <property type="evidence" value="ECO:0007669"/>
    <property type="project" value="UniProtKB-SubCell"/>
</dbReference>
<dbReference type="SUPFAM" id="SSF89095">
    <property type="entry name" value="GatB/YqeY motif"/>
    <property type="match status" value="1"/>
</dbReference>
<dbReference type="AlphaFoldDB" id="A0A9W4TVX6"/>
<dbReference type="PANTHER" id="PTHR11659:SF0">
    <property type="entry name" value="GLUTAMYL-TRNA(GLN) AMIDOTRANSFERASE SUBUNIT B, MITOCHONDRIAL"/>
    <property type="match status" value="1"/>
</dbReference>
<name>A0A9W4TVX6_9ASCO</name>
<keyword evidence="6 8" id="KW-0496">Mitochondrion</keyword>
<dbReference type="GO" id="GO:0070681">
    <property type="term" value="P:glutaminyl-tRNAGln biosynthesis via transamidation"/>
    <property type="evidence" value="ECO:0007669"/>
    <property type="project" value="UniProtKB-UniRule"/>
</dbReference>
<reference evidence="11" key="1">
    <citation type="submission" date="2022-12" db="EMBL/GenBank/DDBJ databases">
        <authorList>
            <person name="Brejova B."/>
        </authorList>
    </citation>
    <scope>NUCLEOTIDE SEQUENCE</scope>
</reference>
<dbReference type="GO" id="GO:0032543">
    <property type="term" value="P:mitochondrial translation"/>
    <property type="evidence" value="ECO:0007669"/>
    <property type="project" value="UniProtKB-UniRule"/>
</dbReference>
<feature type="domain" description="Aspartyl/Glutamyl-tRNA(Gln) amidotransferase subunit B/E catalytic" evidence="10">
    <location>
        <begin position="10"/>
        <end position="280"/>
    </location>
</feature>
<comment type="similarity">
    <text evidence="1 8">Belongs to the GatB/GatE family. GatB subfamily.</text>
</comment>
<dbReference type="HAMAP" id="MF_00121">
    <property type="entry name" value="GatB"/>
    <property type="match status" value="1"/>
</dbReference>
<comment type="subcellular location">
    <subcellularLocation>
        <location evidence="8">Mitochondrion</location>
    </subcellularLocation>
</comment>
<dbReference type="PROSITE" id="PS01234">
    <property type="entry name" value="GATB"/>
    <property type="match status" value="1"/>
</dbReference>
<dbReference type="InterPro" id="IPR017958">
    <property type="entry name" value="Gln-tRNA_amidoTrfase_suB_CS"/>
</dbReference>
<comment type="function">
    <text evidence="8">Allows the formation of correctly charged Gln-tRNA(Gln) through the transamidation of misacylated Glu-tRNA(Gln) in the mitochondria. The reaction takes place in the presence of glutamine and ATP through an activated gamma-phospho-Glu-tRNA(Gln).</text>
</comment>
<dbReference type="InterPro" id="IPR018027">
    <property type="entry name" value="Asn/Gln_amidotransferase"/>
</dbReference>